<dbReference type="EMBL" id="MLKD01000019">
    <property type="protein sequence ID" value="OQE17946.1"/>
    <property type="molecule type" value="Genomic_DNA"/>
</dbReference>
<keyword evidence="5" id="KW-1185">Reference proteome</keyword>
<evidence type="ECO:0000313" key="5">
    <source>
        <dbReference type="Proteomes" id="UP000191285"/>
    </source>
</evidence>
<feature type="chain" id="PRO_5012935292" evidence="1">
    <location>
        <begin position="20"/>
        <end position="668"/>
    </location>
</feature>
<reference evidence="5" key="1">
    <citation type="journal article" date="2017" name="Nat. Microbiol.">
        <title>Global analysis of biosynthetic gene clusters reveals vast potential of secondary metabolite production in Penicillium species.</title>
        <authorList>
            <person name="Nielsen J.C."/>
            <person name="Grijseels S."/>
            <person name="Prigent S."/>
            <person name="Ji B."/>
            <person name="Dainat J."/>
            <person name="Nielsen K.F."/>
            <person name="Frisvad J.C."/>
            <person name="Workman M."/>
            <person name="Nielsen J."/>
        </authorList>
    </citation>
    <scope>NUCLEOTIDE SEQUENCE [LARGE SCALE GENOMIC DNA]</scope>
    <source>
        <strain evidence="5">IBT 24891</strain>
    </source>
</reference>
<dbReference type="Proteomes" id="UP000191285">
    <property type="component" value="Unassembled WGS sequence"/>
</dbReference>
<gene>
    <name evidence="4" type="ORF">PENSTE_c019G07606</name>
</gene>
<comment type="caution">
    <text evidence="4">The sequence shown here is derived from an EMBL/GenBank/DDBJ whole genome shotgun (WGS) entry which is preliminary data.</text>
</comment>
<dbReference type="PANTHER" id="PTHR37049">
    <property type="entry name" value="PEPTIDASE S41 FAMILY PROTEIN"/>
    <property type="match status" value="1"/>
</dbReference>
<dbReference type="GO" id="GO:0008236">
    <property type="term" value="F:serine-type peptidase activity"/>
    <property type="evidence" value="ECO:0007669"/>
    <property type="project" value="InterPro"/>
</dbReference>
<evidence type="ECO:0000313" key="4">
    <source>
        <dbReference type="EMBL" id="OQE17946.1"/>
    </source>
</evidence>
<accession>A0A1V6SVA6</accession>
<proteinExistence type="predicted"/>
<feature type="signal peptide" evidence="1">
    <location>
        <begin position="1"/>
        <end position="19"/>
    </location>
</feature>
<keyword evidence="1" id="KW-0732">Signal</keyword>
<dbReference type="Pfam" id="PF03572">
    <property type="entry name" value="Peptidase_S41"/>
    <property type="match status" value="1"/>
</dbReference>
<dbReference type="InterPro" id="IPR005151">
    <property type="entry name" value="Tail-specific_protease"/>
</dbReference>
<feature type="domain" description="Tail specific protease" evidence="2">
    <location>
        <begin position="336"/>
        <end position="534"/>
    </location>
</feature>
<dbReference type="STRING" id="303698.A0A1V6SVA6"/>
<protein>
    <submittedName>
        <fullName evidence="4">Uncharacterized protein</fullName>
    </submittedName>
</protein>
<dbReference type="Pfam" id="PF23658">
    <property type="entry name" value="PDZ_CPAF_rel"/>
    <property type="match status" value="1"/>
</dbReference>
<evidence type="ECO:0000259" key="2">
    <source>
        <dbReference type="Pfam" id="PF03572"/>
    </source>
</evidence>
<evidence type="ECO:0000256" key="1">
    <source>
        <dbReference type="SAM" id="SignalP"/>
    </source>
</evidence>
<dbReference type="GO" id="GO:0006508">
    <property type="term" value="P:proteolysis"/>
    <property type="evidence" value="ECO:0007669"/>
    <property type="project" value="InterPro"/>
</dbReference>
<feature type="domain" description="CPAF-like PDZ" evidence="3">
    <location>
        <begin position="154"/>
        <end position="273"/>
    </location>
</feature>
<sequence>MHWKTSLLAPAALGAIVGASKNIRDVDPCAQITQLVADANESKTDTTVPHDLAYQCLKSMPFESDRATIFLTNMRKILEFQSTVDFLKDPPSGYQMPSVDLLGGIDTILEKVKSSGYSSQFEMDLEISNLIKSAHDSHLVFQLCSQTIFNYVIDLPLVSISSDGLSLPEIYTLNDAKIKENSPKIVSPLVSINGTDATKYLESFAFSQALQDRDAQYNRIFPAAARTVTNSPIGVNGLWTSFAEWHEGSELTLKYGNGTKQTVEKKASPKERFFKYDNGTQLYNVNCIPRTLNTNSAVSTGTEEASSKVPGLPETTWKNSANSIAGYFSKLTGLEDTGIIFLPTFSSSPQEVSQVTVEFLNNATEAGKKNILIDLTGNPGGSISIGLDLFKIFFPEETPYTATRYRAHDAAKYLTKAESVDPSADSSNPFAYKENVRPDQKTGFKSWKDLYGPHDTLGSSSSSLLANFNYTALSSSTFPINGYGPIPLNPQKALFPAKNIAILTNGECASTCALFVKLMKRQGVRTIAFGGRPSNKPMQGTGGVKGGQSLQINYLNGYIQQANQAIQKASNTSSPILTTNEWKRFNESSPNLTPSYTWSGNINLRNEYDPEDGDTPLQFVYEAAECRRFYTLQNYIEQESTWQAAAKSIFGDGGCIKGSTGGEGILDA</sequence>
<evidence type="ECO:0000259" key="3">
    <source>
        <dbReference type="Pfam" id="PF23658"/>
    </source>
</evidence>
<dbReference type="Gene3D" id="3.90.226.10">
    <property type="entry name" value="2-enoyl-CoA Hydratase, Chain A, domain 1"/>
    <property type="match status" value="1"/>
</dbReference>
<dbReference type="InterPro" id="IPR052766">
    <property type="entry name" value="S41A_metabolite_peptidase"/>
</dbReference>
<name>A0A1V6SVA6_9EURO</name>
<organism evidence="4 5">
    <name type="scientific">Penicillium steckii</name>
    <dbReference type="NCBI Taxonomy" id="303698"/>
    <lineage>
        <taxon>Eukaryota</taxon>
        <taxon>Fungi</taxon>
        <taxon>Dikarya</taxon>
        <taxon>Ascomycota</taxon>
        <taxon>Pezizomycotina</taxon>
        <taxon>Eurotiomycetes</taxon>
        <taxon>Eurotiomycetidae</taxon>
        <taxon>Eurotiales</taxon>
        <taxon>Aspergillaceae</taxon>
        <taxon>Penicillium</taxon>
    </lineage>
</organism>
<dbReference type="InterPro" id="IPR056186">
    <property type="entry name" value="PDZ_CPAF-rel"/>
</dbReference>
<dbReference type="InterPro" id="IPR029045">
    <property type="entry name" value="ClpP/crotonase-like_dom_sf"/>
</dbReference>
<dbReference type="SUPFAM" id="SSF52096">
    <property type="entry name" value="ClpP/crotonase"/>
    <property type="match status" value="1"/>
</dbReference>
<dbReference type="OrthoDB" id="27214at2759"/>
<dbReference type="AlphaFoldDB" id="A0A1V6SVA6"/>
<dbReference type="PANTHER" id="PTHR37049:SF4">
    <property type="entry name" value="RHODANESE DOMAIN-CONTAINING PROTEIN"/>
    <property type="match status" value="1"/>
</dbReference>